<comment type="caution">
    <text evidence="4">The sequence shown here is derived from an EMBL/GenBank/DDBJ whole genome shotgun (WGS) entry which is preliminary data.</text>
</comment>
<dbReference type="InterPro" id="IPR055170">
    <property type="entry name" value="GFO_IDH_MocA-like_dom"/>
</dbReference>
<dbReference type="AlphaFoldDB" id="A0A504U4K4"/>
<dbReference type="Pfam" id="PF22725">
    <property type="entry name" value="GFO_IDH_MocA_C3"/>
    <property type="match status" value="1"/>
</dbReference>
<dbReference type="PANTHER" id="PTHR43818:SF11">
    <property type="entry name" value="BCDNA.GH03377"/>
    <property type="match status" value="1"/>
</dbReference>
<dbReference type="Gene3D" id="3.30.360.10">
    <property type="entry name" value="Dihydrodipicolinate Reductase, domain 2"/>
    <property type="match status" value="1"/>
</dbReference>
<dbReference type="OrthoDB" id="9815825at2"/>
<dbReference type="EMBL" id="VFYP01000001">
    <property type="protein sequence ID" value="TPP09964.1"/>
    <property type="molecule type" value="Genomic_DNA"/>
</dbReference>
<reference evidence="4 5" key="1">
    <citation type="submission" date="2019-06" db="EMBL/GenBank/DDBJ databases">
        <title>Rhizobium sp. CL12 isolated from roots of soybean.</title>
        <authorList>
            <person name="Wang C."/>
        </authorList>
    </citation>
    <scope>NUCLEOTIDE SEQUENCE [LARGE SCALE GENOMIC DNA]</scope>
    <source>
        <strain evidence="4 5">CL12</strain>
    </source>
</reference>
<dbReference type="InterPro" id="IPR000683">
    <property type="entry name" value="Gfo/Idh/MocA-like_OxRdtase_N"/>
</dbReference>
<dbReference type="InterPro" id="IPR050463">
    <property type="entry name" value="Gfo/Idh/MocA_oxidrdct_glycsds"/>
</dbReference>
<dbReference type="Gene3D" id="3.40.50.720">
    <property type="entry name" value="NAD(P)-binding Rossmann-like Domain"/>
    <property type="match status" value="1"/>
</dbReference>
<accession>A0A504U4K4</accession>
<keyword evidence="5" id="KW-1185">Reference proteome</keyword>
<evidence type="ECO:0000313" key="5">
    <source>
        <dbReference type="Proteomes" id="UP000316429"/>
    </source>
</evidence>
<protein>
    <submittedName>
        <fullName evidence="4">Gfo/Idh/MocA family oxidoreductase</fullName>
    </submittedName>
</protein>
<dbReference type="GO" id="GO:0016491">
    <property type="term" value="F:oxidoreductase activity"/>
    <property type="evidence" value="ECO:0007669"/>
    <property type="project" value="UniProtKB-KW"/>
</dbReference>
<feature type="domain" description="Gfo/Idh/MocA-like oxidoreductase N-terminal" evidence="2">
    <location>
        <begin position="4"/>
        <end position="129"/>
    </location>
</feature>
<dbReference type="GO" id="GO:0000166">
    <property type="term" value="F:nucleotide binding"/>
    <property type="evidence" value="ECO:0007669"/>
    <property type="project" value="InterPro"/>
</dbReference>
<dbReference type="PANTHER" id="PTHR43818">
    <property type="entry name" value="BCDNA.GH03377"/>
    <property type="match status" value="1"/>
</dbReference>
<gene>
    <name evidence="4" type="ORF">FJQ55_03575</name>
</gene>
<sequence>MGLGVGLIGSGYMGKCHALAWASVATVFPDVDRPRLVALADATPELAREQADAFGFGRGTGDWRDLISDPAVDVVSIAAPNQFHADMAVAALEAGKHVWCEKPMATSLEDAIRMRDAARRSSKTAILGYNYIQNPMIRHARNLIAEGRIGKVNHIRLEMDEDFMADPSQPFYWKSEKKSGYGVLDDFAVHPLSLLAVLHGRITSVVADMAKPYPERPTSDGARRPVENHDIAQALFRTEFGASGVLMVNRSAWGRKGRIALQIFGSKGSILYDQERMNELQIYSAEDPADLQGYRTILAAPPHVPYRQFIPAPGHGLGFNELKVIECHELLRAISGEHDAYVIDFERGLEIERTVHAAARSAVSGTWVKIEYIDLP</sequence>
<dbReference type="Pfam" id="PF01408">
    <property type="entry name" value="GFO_IDH_MocA"/>
    <property type="match status" value="1"/>
</dbReference>
<evidence type="ECO:0000256" key="1">
    <source>
        <dbReference type="ARBA" id="ARBA00023002"/>
    </source>
</evidence>
<proteinExistence type="predicted"/>
<dbReference type="InterPro" id="IPR036291">
    <property type="entry name" value="NAD(P)-bd_dom_sf"/>
</dbReference>
<evidence type="ECO:0000313" key="4">
    <source>
        <dbReference type="EMBL" id="TPP09964.1"/>
    </source>
</evidence>
<name>A0A504U4K4_9HYPH</name>
<feature type="domain" description="GFO/IDH/MocA-like oxidoreductase" evidence="3">
    <location>
        <begin position="137"/>
        <end position="270"/>
    </location>
</feature>
<evidence type="ECO:0000259" key="2">
    <source>
        <dbReference type="Pfam" id="PF01408"/>
    </source>
</evidence>
<keyword evidence="1" id="KW-0560">Oxidoreductase</keyword>
<dbReference type="SUPFAM" id="SSF51735">
    <property type="entry name" value="NAD(P)-binding Rossmann-fold domains"/>
    <property type="match status" value="1"/>
</dbReference>
<dbReference type="Proteomes" id="UP000316429">
    <property type="component" value="Unassembled WGS sequence"/>
</dbReference>
<evidence type="ECO:0000259" key="3">
    <source>
        <dbReference type="Pfam" id="PF22725"/>
    </source>
</evidence>
<dbReference type="SUPFAM" id="SSF55347">
    <property type="entry name" value="Glyceraldehyde-3-phosphate dehydrogenase-like, C-terminal domain"/>
    <property type="match status" value="1"/>
</dbReference>
<organism evidence="4 5">
    <name type="scientific">Rhizobium glycinendophyticum</name>
    <dbReference type="NCBI Taxonomy" id="2589807"/>
    <lineage>
        <taxon>Bacteria</taxon>
        <taxon>Pseudomonadati</taxon>
        <taxon>Pseudomonadota</taxon>
        <taxon>Alphaproteobacteria</taxon>
        <taxon>Hyphomicrobiales</taxon>
        <taxon>Rhizobiaceae</taxon>
        <taxon>Rhizobium/Agrobacterium group</taxon>
        <taxon>Rhizobium</taxon>
    </lineage>
</organism>